<evidence type="ECO:0000259" key="3">
    <source>
        <dbReference type="PROSITE" id="PS51000"/>
    </source>
</evidence>
<dbReference type="AlphaFoldDB" id="G7GZ12"/>
<dbReference type="EMBL" id="BAEE01000021">
    <property type="protein sequence ID" value="GAB08837.1"/>
    <property type="molecule type" value="Genomic_DNA"/>
</dbReference>
<dbReference type="InterPro" id="IPR013196">
    <property type="entry name" value="HTH_11"/>
</dbReference>
<evidence type="ECO:0000256" key="1">
    <source>
        <dbReference type="ARBA" id="ARBA00023015"/>
    </source>
</evidence>
<dbReference type="InterPro" id="IPR001034">
    <property type="entry name" value="DeoR_HTH"/>
</dbReference>
<keyword evidence="1" id="KW-0805">Transcription regulation</keyword>
<proteinExistence type="predicted"/>
<dbReference type="InterPro" id="IPR026881">
    <property type="entry name" value="WYL_dom"/>
</dbReference>
<accession>G7GZ12</accession>
<dbReference type="GO" id="GO:0003700">
    <property type="term" value="F:DNA-binding transcription factor activity"/>
    <property type="evidence" value="ECO:0007669"/>
    <property type="project" value="InterPro"/>
</dbReference>
<keyword evidence="5" id="KW-1185">Reference proteome</keyword>
<dbReference type="PROSITE" id="PS51000">
    <property type="entry name" value="HTH_DEOR_2"/>
    <property type="match status" value="1"/>
</dbReference>
<organism evidence="4 5">
    <name type="scientific">Gordonia araii NBRC 100433</name>
    <dbReference type="NCBI Taxonomy" id="1073574"/>
    <lineage>
        <taxon>Bacteria</taxon>
        <taxon>Bacillati</taxon>
        <taxon>Actinomycetota</taxon>
        <taxon>Actinomycetes</taxon>
        <taxon>Mycobacteriales</taxon>
        <taxon>Gordoniaceae</taxon>
        <taxon>Gordonia</taxon>
    </lineage>
</organism>
<reference evidence="4 5" key="1">
    <citation type="submission" date="2011-11" db="EMBL/GenBank/DDBJ databases">
        <title>Whole genome shotgun sequence of Gordonia araii NBRC 100433.</title>
        <authorList>
            <person name="Yoshida Y."/>
            <person name="Hosoyama A."/>
            <person name="Tsuchikane K."/>
            <person name="Katsumata H."/>
            <person name="Yamazaki S."/>
            <person name="Fujita N."/>
        </authorList>
    </citation>
    <scope>NUCLEOTIDE SEQUENCE [LARGE SCALE GENOMIC DNA]</scope>
    <source>
        <strain evidence="4 5">NBRC 100433</strain>
    </source>
</reference>
<dbReference type="InterPro" id="IPR036390">
    <property type="entry name" value="WH_DNA-bd_sf"/>
</dbReference>
<dbReference type="Pfam" id="PF13280">
    <property type="entry name" value="WYL"/>
    <property type="match status" value="1"/>
</dbReference>
<evidence type="ECO:0000256" key="2">
    <source>
        <dbReference type="ARBA" id="ARBA00023163"/>
    </source>
</evidence>
<dbReference type="InterPro" id="IPR036388">
    <property type="entry name" value="WH-like_DNA-bd_sf"/>
</dbReference>
<dbReference type="PROSITE" id="PS52050">
    <property type="entry name" value="WYL"/>
    <property type="match status" value="1"/>
</dbReference>
<protein>
    <submittedName>
        <fullName evidence="4">Putative DeoR family transcriptional regulator</fullName>
    </submittedName>
</protein>
<keyword evidence="2" id="KW-0804">Transcription</keyword>
<evidence type="ECO:0000313" key="5">
    <source>
        <dbReference type="Proteomes" id="UP000035088"/>
    </source>
</evidence>
<dbReference type="Proteomes" id="UP000035088">
    <property type="component" value="Unassembled WGS sequence"/>
</dbReference>
<comment type="caution">
    <text evidence="4">The sequence shown here is derived from an EMBL/GenBank/DDBJ whole genome shotgun (WGS) entry which is preliminary data.</text>
</comment>
<name>G7GZ12_9ACTN</name>
<evidence type="ECO:0000313" key="4">
    <source>
        <dbReference type="EMBL" id="GAB08837.1"/>
    </source>
</evidence>
<dbReference type="Gene3D" id="1.10.10.10">
    <property type="entry name" value="Winged helix-like DNA-binding domain superfamily/Winged helix DNA-binding domain"/>
    <property type="match status" value="1"/>
</dbReference>
<gene>
    <name evidence="4" type="ORF">GOARA_021_00740</name>
</gene>
<sequence>MLMLLSLLQSRKDWPGQALAERLGVTTRTVRRDVERLRELGYSIGAARGPDGGYRLAAGSELPPLLFDDEQAIAIAVGLQCTPSTGVDLDEAADRALVTIRQVMPPRLRHRVDNLRFADTPTAFPDVDPKVLETVSTATRDRQILCFDYRDDISFPPRRVEPHSVIARQGRWYLIGWNLDASEWRVYRLDRIVPKFAGGPTFEPRELPAPDAPTFLAARFKGSDEKDAWPCTGEFLLHLAPHQISPWLDDGEMEKVADTVCRLRVGSWSWAALLSWIMRFDAPFSVLGPESFLASMPGLAARVSAAIPDTCGLSGG</sequence>
<dbReference type="PANTHER" id="PTHR34580">
    <property type="match status" value="1"/>
</dbReference>
<dbReference type="OrthoDB" id="8555652at2"/>
<dbReference type="Pfam" id="PF08279">
    <property type="entry name" value="HTH_11"/>
    <property type="match status" value="1"/>
</dbReference>
<dbReference type="InterPro" id="IPR051534">
    <property type="entry name" value="CBASS_pafABC_assoc_protein"/>
</dbReference>
<dbReference type="STRING" id="1073574.GOARA_021_00740"/>
<dbReference type="RefSeq" id="WP_007320914.1">
    <property type="nucleotide sequence ID" value="NZ_BAEE01000021.1"/>
</dbReference>
<dbReference type="PANTHER" id="PTHR34580:SF3">
    <property type="entry name" value="PROTEIN PAFB"/>
    <property type="match status" value="1"/>
</dbReference>
<feature type="domain" description="HTH deoR-type" evidence="3">
    <location>
        <begin position="1"/>
        <end position="56"/>
    </location>
</feature>
<dbReference type="SUPFAM" id="SSF46785">
    <property type="entry name" value="Winged helix' DNA-binding domain"/>
    <property type="match status" value="1"/>
</dbReference>